<dbReference type="GeneID" id="16193978"/>
<accession>R4TMN9</accession>
<proteinExistence type="predicted"/>
<sequence length="66" mass="7906">MYEIMIRYPMLIDGEFKNMFRRKHWKVNNDGQYLAVGNETNGSGWPTKDEVRIPMRNVIGWTEIEE</sequence>
<evidence type="ECO:0000313" key="1">
    <source>
        <dbReference type="EMBL" id="AGM11433.1"/>
    </source>
</evidence>
<gene>
    <name evidence="1" type="primary">135</name>
    <name evidence="1" type="ORF">HGTV1_135</name>
</gene>
<organism evidence="1 2">
    <name type="scientific">Halogranum tailed virus 1</name>
    <dbReference type="NCBI Taxonomy" id="1273749"/>
    <lineage>
        <taxon>Viruses</taxon>
        <taxon>Duplodnaviria</taxon>
        <taxon>Heunggongvirae</taxon>
        <taxon>Uroviricota</taxon>
        <taxon>Caudoviricetes</taxon>
        <taxon>Thumleimavirales</taxon>
        <taxon>Halomagnusviridae</taxon>
        <taxon>Hagravirus</taxon>
        <taxon>Hagravirus capitaneum</taxon>
        <taxon>Hagravirus HGTV1</taxon>
    </lineage>
</organism>
<keyword evidence="2" id="KW-1185">Reference proteome</keyword>
<reference evidence="1 2" key="1">
    <citation type="submission" date="2012-12" db="EMBL/GenBank/DDBJ databases">
        <authorList>
            <person name="Sencilo A."/>
            <person name="Jacobs-Sera D."/>
            <person name="Russell D.A."/>
            <person name="Ko C."/>
            <person name="Atanasova N."/>
            <person name="Osterlund E."/>
            <person name="Oksanen H.M."/>
            <person name="Bamford D.H."/>
            <person name="Hatfull G.F."/>
            <person name="Roine E."/>
            <person name="Hendrix R.W."/>
        </authorList>
    </citation>
    <scope>NUCLEOTIDE SEQUENCE [LARGE SCALE GENOMIC DNA]</scope>
</reference>
<dbReference type="Proteomes" id="UP000202786">
    <property type="component" value="Segment"/>
</dbReference>
<name>R4TMN9_9CAUD</name>
<evidence type="ECO:0000313" key="2">
    <source>
        <dbReference type="Proteomes" id="UP000202786"/>
    </source>
</evidence>
<dbReference type="RefSeq" id="YP_008059311.1">
    <property type="nucleotide sequence ID" value="NC_021328.1"/>
</dbReference>
<protein>
    <submittedName>
        <fullName evidence="1">Uncharacterized protein</fullName>
    </submittedName>
</protein>
<dbReference type="EMBL" id="KC292026">
    <property type="protein sequence ID" value="AGM11433.1"/>
    <property type="molecule type" value="Genomic_DNA"/>
</dbReference>
<dbReference type="KEGG" id="vg:16193978"/>